<feature type="region of interest" description="Disordered" evidence="7">
    <location>
        <begin position="738"/>
        <end position="762"/>
    </location>
</feature>
<dbReference type="Gene3D" id="1.10.520.10">
    <property type="match status" value="1"/>
</dbReference>
<proteinExistence type="inferred from homology"/>
<feature type="compositionally biased region" description="Polar residues" evidence="7">
    <location>
        <begin position="237"/>
        <end position="250"/>
    </location>
</feature>
<dbReference type="SUPFAM" id="SSF48113">
    <property type="entry name" value="Heme-dependent peroxidases"/>
    <property type="match status" value="1"/>
</dbReference>
<feature type="compositionally biased region" description="Low complexity" evidence="7">
    <location>
        <begin position="817"/>
        <end position="826"/>
    </location>
</feature>
<feature type="region of interest" description="Disordered" evidence="7">
    <location>
        <begin position="431"/>
        <end position="497"/>
    </location>
</feature>
<evidence type="ECO:0000256" key="7">
    <source>
        <dbReference type="SAM" id="MobiDB-lite"/>
    </source>
</evidence>
<evidence type="ECO:0000313" key="9">
    <source>
        <dbReference type="EMBL" id="VEU39586.1"/>
    </source>
</evidence>
<dbReference type="Pfam" id="PF00141">
    <property type="entry name" value="peroxidase"/>
    <property type="match status" value="1"/>
</dbReference>
<feature type="compositionally biased region" description="Polar residues" evidence="7">
    <location>
        <begin position="1075"/>
        <end position="1086"/>
    </location>
</feature>
<feature type="compositionally biased region" description="Basic and acidic residues" evidence="7">
    <location>
        <begin position="919"/>
        <end position="930"/>
    </location>
</feature>
<dbReference type="InterPro" id="IPR010255">
    <property type="entry name" value="Haem_peroxidase_sf"/>
</dbReference>
<dbReference type="InterPro" id="IPR044831">
    <property type="entry name" value="Ccp1-like"/>
</dbReference>
<feature type="region of interest" description="Disordered" evidence="7">
    <location>
        <begin position="1058"/>
        <end position="1087"/>
    </location>
</feature>
<feature type="compositionally biased region" description="Pro residues" evidence="7">
    <location>
        <begin position="1157"/>
        <end position="1169"/>
    </location>
</feature>
<feature type="region of interest" description="Disordered" evidence="7">
    <location>
        <begin position="944"/>
        <end position="983"/>
    </location>
</feature>
<keyword evidence="1" id="KW-0575">Peroxidase</keyword>
<evidence type="ECO:0000256" key="6">
    <source>
        <dbReference type="RuleBase" id="RU004241"/>
    </source>
</evidence>
<comment type="similarity">
    <text evidence="6">Belongs to the peroxidase family.</text>
</comment>
<keyword evidence="10" id="KW-1185">Reference proteome</keyword>
<organism evidence="9 10">
    <name type="scientific">Pseudo-nitzschia multistriata</name>
    <dbReference type="NCBI Taxonomy" id="183589"/>
    <lineage>
        <taxon>Eukaryota</taxon>
        <taxon>Sar</taxon>
        <taxon>Stramenopiles</taxon>
        <taxon>Ochrophyta</taxon>
        <taxon>Bacillariophyta</taxon>
        <taxon>Bacillariophyceae</taxon>
        <taxon>Bacillariophycidae</taxon>
        <taxon>Bacillariales</taxon>
        <taxon>Bacillariaceae</taxon>
        <taxon>Pseudo-nitzschia</taxon>
    </lineage>
</organism>
<feature type="compositionally biased region" description="Low complexity" evidence="7">
    <location>
        <begin position="1062"/>
        <end position="1074"/>
    </location>
</feature>
<evidence type="ECO:0000256" key="5">
    <source>
        <dbReference type="ARBA" id="ARBA00023004"/>
    </source>
</evidence>
<feature type="compositionally biased region" description="Pro residues" evidence="7">
    <location>
        <begin position="1549"/>
        <end position="1565"/>
    </location>
</feature>
<feature type="compositionally biased region" description="Low complexity" evidence="7">
    <location>
        <begin position="1014"/>
        <end position="1031"/>
    </location>
</feature>
<feature type="compositionally biased region" description="Low complexity" evidence="7">
    <location>
        <begin position="738"/>
        <end position="750"/>
    </location>
</feature>
<evidence type="ECO:0000256" key="3">
    <source>
        <dbReference type="ARBA" id="ARBA00022723"/>
    </source>
</evidence>
<feature type="compositionally biased region" description="Polar residues" evidence="7">
    <location>
        <begin position="447"/>
        <end position="460"/>
    </location>
</feature>
<feature type="region of interest" description="Disordered" evidence="7">
    <location>
        <begin position="1124"/>
        <end position="1169"/>
    </location>
</feature>
<dbReference type="GO" id="GO:0034599">
    <property type="term" value="P:cellular response to oxidative stress"/>
    <property type="evidence" value="ECO:0007669"/>
    <property type="project" value="InterPro"/>
</dbReference>
<dbReference type="OrthoDB" id="48879at2759"/>
<keyword evidence="2" id="KW-0349">Heme</keyword>
<feature type="region of interest" description="Disordered" evidence="7">
    <location>
        <begin position="636"/>
        <end position="673"/>
    </location>
</feature>
<keyword evidence="3" id="KW-0479">Metal-binding</keyword>
<dbReference type="InterPro" id="IPR002016">
    <property type="entry name" value="Haem_peroxidase"/>
</dbReference>
<dbReference type="GO" id="GO:0020037">
    <property type="term" value="F:heme binding"/>
    <property type="evidence" value="ECO:0007669"/>
    <property type="project" value="InterPro"/>
</dbReference>
<dbReference type="Gene3D" id="1.10.420.10">
    <property type="entry name" value="Peroxidase, domain 2"/>
    <property type="match status" value="1"/>
</dbReference>
<evidence type="ECO:0000256" key="2">
    <source>
        <dbReference type="ARBA" id="ARBA00022617"/>
    </source>
</evidence>
<dbReference type="GO" id="GO:0042744">
    <property type="term" value="P:hydrogen peroxide catabolic process"/>
    <property type="evidence" value="ECO:0007669"/>
    <property type="project" value="TreeGrafter"/>
</dbReference>
<feature type="compositionally biased region" description="Basic and acidic residues" evidence="7">
    <location>
        <begin position="567"/>
        <end position="577"/>
    </location>
</feature>
<feature type="compositionally biased region" description="Low complexity" evidence="7">
    <location>
        <begin position="947"/>
        <end position="962"/>
    </location>
</feature>
<protein>
    <recommendedName>
        <fullName evidence="8">Plant heme peroxidase family profile domain-containing protein</fullName>
    </recommendedName>
</protein>
<feature type="compositionally biased region" description="Polar residues" evidence="7">
    <location>
        <begin position="548"/>
        <end position="561"/>
    </location>
</feature>
<name>A0A448ZC38_9STRA</name>
<feature type="domain" description="Plant heme peroxidase family profile" evidence="8">
    <location>
        <begin position="1193"/>
        <end position="1374"/>
    </location>
</feature>
<feature type="compositionally biased region" description="Polar residues" evidence="7">
    <location>
        <begin position="592"/>
        <end position="601"/>
    </location>
</feature>
<feature type="compositionally biased region" description="Low complexity" evidence="7">
    <location>
        <begin position="72"/>
        <end position="81"/>
    </location>
</feature>
<accession>A0A448ZC38</accession>
<dbReference type="GO" id="GO:0046872">
    <property type="term" value="F:metal ion binding"/>
    <property type="evidence" value="ECO:0007669"/>
    <property type="project" value="UniProtKB-KW"/>
</dbReference>
<evidence type="ECO:0000256" key="4">
    <source>
        <dbReference type="ARBA" id="ARBA00023002"/>
    </source>
</evidence>
<feature type="compositionally biased region" description="Low complexity" evidence="7">
    <location>
        <begin position="1124"/>
        <end position="1156"/>
    </location>
</feature>
<dbReference type="EMBL" id="CAACVS010000226">
    <property type="protein sequence ID" value="VEU39586.1"/>
    <property type="molecule type" value="Genomic_DNA"/>
</dbReference>
<feature type="compositionally biased region" description="Basic residues" evidence="7">
    <location>
        <begin position="827"/>
        <end position="837"/>
    </location>
</feature>
<feature type="compositionally biased region" description="Low complexity" evidence="7">
    <location>
        <begin position="528"/>
        <end position="542"/>
    </location>
</feature>
<keyword evidence="4" id="KW-0560">Oxidoreductase</keyword>
<feature type="region of interest" description="Disordered" evidence="7">
    <location>
        <begin position="896"/>
        <end position="930"/>
    </location>
</feature>
<feature type="region of interest" description="Disordered" evidence="7">
    <location>
        <begin position="995"/>
        <end position="1037"/>
    </location>
</feature>
<feature type="region of interest" description="Disordered" evidence="7">
    <location>
        <begin position="802"/>
        <end position="837"/>
    </location>
</feature>
<feature type="compositionally biased region" description="Basic and acidic residues" evidence="7">
    <location>
        <begin position="662"/>
        <end position="673"/>
    </location>
</feature>
<feature type="region of interest" description="Disordered" evidence="7">
    <location>
        <begin position="68"/>
        <end position="88"/>
    </location>
</feature>
<evidence type="ECO:0000313" key="10">
    <source>
        <dbReference type="Proteomes" id="UP000291116"/>
    </source>
</evidence>
<dbReference type="PANTHER" id="PTHR31356:SF36">
    <property type="entry name" value="L-ASCORBATE PEROXIDASE 3"/>
    <property type="match status" value="1"/>
</dbReference>
<sequence length="1695" mass="183348">MIPAGTSAIYRWNALDDLDDGISDSVNDDLLLGSDADMNYYNPDDISPPARSKSLNSHLGLQPLDSMASTVEDTSCSSNSNSHDEDDDTIDEDALILALDDRTNKTTQQRSYANKLKQLQHMDSLPLSSKPDSSPLAVRMKKSVKHGHGNTYYRSNDAAKKSNSVVFAHTNTKENENYQLRNTMELRSVVQSHGTQEKALASIQNHRPATAIGTIQSDGMIAIRKANDITEYECSNDDSGGNRNENSKSNGMGDIDSIYMDIERVPTQEYNEESLRPLSRVATVHSDGTYSVSTALGDSYANAIVLHNGIRSGEDGAHAIVPAAKGDMVVAPERIATIGSDGTITYQEIDRNSNSNSNSNYGKDRNRETETEKPRLGMVPMSPATPSVTSVAPATPEDESIPYNKVNTKGGDSALSSWWDSFQFRLGKSQSSYAPIPMSTPPPSNAGMKTTTSDAASKGSSDPKRPLLPFSGLTVITDTDRNNDDDEAEEADDICDNIDDSRYTRSLHSMPVLEEVTEDEESPKHTHLPTLDSESELESPPSQEGSHRSTYSASNTTTNHNRGAKVSNRDGSSRNDEAAEAAATWLELRPSPSATATMTPRRTNDGDSASYKADGSDSSTNNRVDHQLGIEIELLEGEPEAEADGMKDASTKSPPEDETNALEEKECSTSKRNDAVVPSLWNSIRTRLGMNQPESSDQDMASNPVVVVGSKKTIPPGDTDHLEGDNSEEIFEVLVLSSSPPSQKSTQKHSMPYENSSSNSPVAKLPISLHVETVSTTSSQNGSEHSDGLHHLGSVVDNYHQSRDCDASDEDLESGKRNGNSHGNNSNRRRRRCGSGRGLRRDHLAILGVLVGVLFGVAAFFVLHKITRVGRDGSMGDTNTDDDFYYSYEAKDNKNQDSTFGIAGDGSSSFPGRTNVGFADRESTTEEERTQEWLNEAGLWFDDVSDSDSSSVSQPSSSTNDDPIVSEEGNANANDLDNESVGDDWTFTDELFAGENVVDDNQNPINMVGDDALDSASDGSLSSLSSNNSSNVENANNQTMRVSLSPSGAPVEMDSVFDDSITTSSPTLSPTLSPQTYRTSSPSSEGQADAVIQDGSAIYDYVGNQTTSSSLSPSEAPFASALLSTNTPTTSSPTASMLSLTSLPTASPTSSPTAMPVMPPTASPTVPRTPPPIFPISVIEDMDAINDVLKRARRQIELMIFDDDDLIGKFLRLVFHDCVGGCNGCVDMTNPENNGLDKPIDALLPVVQEFEGQGLSRTDVWMLSALVASELALPFENSDLLFPMHWIGRQTCELQFAKVAATGVAPPCGVDFFGSPTECSAKRGPHVDQPHGLIGTKSIQKLFEEEFGFDAQQATALMGAHSVGKMARENVGFRGAWDLSISSLDSGYWLNLVGDPPDYFIETVDNQDLPNIPTRHQWRGILPSHDGSGGGEQRTVAMLNVDVSLVKNLPDMDASGSVGCAGPGFGLLKDCPPTNDEDKATPFLPFVKKYNSDARGFLTDFRDVLNLLIDHGHNHLKPRPNTLCPKDRVCTFRPRSEGASHFAVEDHTPPPSPSPSRAPPKPYQEPPDGQTKIWVDKMCYDSVGETLVVTYDHVHEGWTDITIRLYAAEDVDENEPYSFVIDEDVVDSPLEESLSCGSSTCHTWTSRGGFQMPTQNLAGRGSDYAVVLFAKTDQNDSTPLKPLAADSFRLEGCDL</sequence>
<gene>
    <name evidence="9" type="ORF">PSNMU_V1.4_AUG-EV-PASAV3_0063130</name>
</gene>
<feature type="region of interest" description="Disordered" evidence="7">
    <location>
        <begin position="1541"/>
        <end position="1568"/>
    </location>
</feature>
<dbReference type="PANTHER" id="PTHR31356">
    <property type="entry name" value="THYLAKOID LUMENAL 29 KDA PROTEIN, CHLOROPLASTIC-RELATED"/>
    <property type="match status" value="1"/>
</dbReference>
<reference evidence="9 10" key="1">
    <citation type="submission" date="2019-01" db="EMBL/GenBank/DDBJ databases">
        <authorList>
            <person name="Ferrante I. M."/>
        </authorList>
    </citation>
    <scope>NUCLEOTIDE SEQUENCE [LARGE SCALE GENOMIC DNA]</scope>
    <source>
        <strain evidence="9 10">B856</strain>
    </source>
</reference>
<dbReference type="GO" id="GO:0000302">
    <property type="term" value="P:response to reactive oxygen species"/>
    <property type="evidence" value="ECO:0007669"/>
    <property type="project" value="TreeGrafter"/>
</dbReference>
<evidence type="ECO:0000259" key="8">
    <source>
        <dbReference type="Pfam" id="PF00141"/>
    </source>
</evidence>
<feature type="region of interest" description="Disordered" evidence="7">
    <location>
        <begin position="347"/>
        <end position="406"/>
    </location>
</feature>
<feature type="region of interest" description="Disordered" evidence="7">
    <location>
        <begin position="233"/>
        <end position="254"/>
    </location>
</feature>
<feature type="compositionally biased region" description="Acidic residues" evidence="7">
    <location>
        <begin position="483"/>
        <end position="497"/>
    </location>
</feature>
<feature type="compositionally biased region" description="Basic and acidic residues" evidence="7">
    <location>
        <begin position="362"/>
        <end position="375"/>
    </location>
</feature>
<evidence type="ECO:0000256" key="1">
    <source>
        <dbReference type="ARBA" id="ARBA00022559"/>
    </source>
</evidence>
<feature type="region of interest" description="Disordered" evidence="7">
    <location>
        <begin position="514"/>
        <end position="624"/>
    </location>
</feature>
<dbReference type="Proteomes" id="UP000291116">
    <property type="component" value="Unassembled WGS sequence"/>
</dbReference>
<keyword evidence="5" id="KW-0408">Iron</keyword>
<dbReference type="GO" id="GO:0004601">
    <property type="term" value="F:peroxidase activity"/>
    <property type="evidence" value="ECO:0007669"/>
    <property type="project" value="UniProtKB-KW"/>
</dbReference>